<feature type="transmembrane region" description="Helical" evidence="6">
    <location>
        <begin position="125"/>
        <end position="148"/>
    </location>
</feature>
<dbReference type="EMBL" id="BSER01000001">
    <property type="protein sequence ID" value="GLJ94329.1"/>
    <property type="molecule type" value="Genomic_DNA"/>
</dbReference>
<evidence type="ECO:0000313" key="7">
    <source>
        <dbReference type="EMBL" id="GLJ94329.1"/>
    </source>
</evidence>
<sequence>MRAPRRALMLRLAKPIIASSVTVGVGALAWAAMQRLPIVFVTSTAGAQEGAFLGVAGRILDVLFIFPTVAAATLLPVLANRAGSAKQGDVQRRSLALMTALGAVLAFGASIGGGAAAVIMFGSDYVASAATVAVYSLVVLPFAVDCYWGTQLIAANRGSAMAWTGIVSALVSITLAIVLTPTWGAVGGAFAVLLAQSLRALCLWIAASDLRQRATRWDQGVSAILVVVAVGAVSFITDISHVLAVTPVLGILVAGISSVVFALIIMVLLQIRWREFLAVFGRGA</sequence>
<organism evidence="7 8">
    <name type="scientific">Microbacterium dextranolyticum</name>
    <dbReference type="NCBI Taxonomy" id="36806"/>
    <lineage>
        <taxon>Bacteria</taxon>
        <taxon>Bacillati</taxon>
        <taxon>Actinomycetota</taxon>
        <taxon>Actinomycetes</taxon>
        <taxon>Micrococcales</taxon>
        <taxon>Microbacteriaceae</taxon>
        <taxon>Microbacterium</taxon>
    </lineage>
</organism>
<keyword evidence="5 6" id="KW-0472">Membrane</keyword>
<evidence type="ECO:0000313" key="8">
    <source>
        <dbReference type="Proteomes" id="UP001142291"/>
    </source>
</evidence>
<evidence type="ECO:0000256" key="6">
    <source>
        <dbReference type="SAM" id="Phobius"/>
    </source>
</evidence>
<reference evidence="7" key="1">
    <citation type="journal article" date="2014" name="Int. J. Syst. Evol. Microbiol.">
        <title>Complete genome sequence of Corynebacterium casei LMG S-19264T (=DSM 44701T), isolated from a smear-ripened cheese.</title>
        <authorList>
            <consortium name="US DOE Joint Genome Institute (JGI-PGF)"/>
            <person name="Walter F."/>
            <person name="Albersmeier A."/>
            <person name="Kalinowski J."/>
            <person name="Ruckert C."/>
        </authorList>
    </citation>
    <scope>NUCLEOTIDE SEQUENCE</scope>
    <source>
        <strain evidence="7">VKM Ac-1940</strain>
    </source>
</reference>
<keyword evidence="2" id="KW-1003">Cell membrane</keyword>
<feature type="transmembrane region" description="Helical" evidence="6">
    <location>
        <begin position="95"/>
        <end position="119"/>
    </location>
</feature>
<evidence type="ECO:0000256" key="2">
    <source>
        <dbReference type="ARBA" id="ARBA00022475"/>
    </source>
</evidence>
<keyword evidence="8" id="KW-1185">Reference proteome</keyword>
<keyword evidence="4 6" id="KW-1133">Transmembrane helix</keyword>
<evidence type="ECO:0008006" key="9">
    <source>
        <dbReference type="Google" id="ProtNLM"/>
    </source>
</evidence>
<comment type="caution">
    <text evidence="7">The sequence shown here is derived from an EMBL/GenBank/DDBJ whole genome shotgun (WGS) entry which is preliminary data.</text>
</comment>
<comment type="subcellular location">
    <subcellularLocation>
        <location evidence="1">Cell membrane</location>
        <topology evidence="1">Multi-pass membrane protein</topology>
    </subcellularLocation>
</comment>
<evidence type="ECO:0000256" key="1">
    <source>
        <dbReference type="ARBA" id="ARBA00004651"/>
    </source>
</evidence>
<feature type="transmembrane region" description="Helical" evidence="6">
    <location>
        <begin position="12"/>
        <end position="32"/>
    </location>
</feature>
<dbReference type="Proteomes" id="UP001142291">
    <property type="component" value="Unassembled WGS sequence"/>
</dbReference>
<feature type="transmembrane region" description="Helical" evidence="6">
    <location>
        <begin position="160"/>
        <end position="179"/>
    </location>
</feature>
<name>A0A9W6HKZ2_9MICO</name>
<accession>A0A9W6HKZ2</accession>
<feature type="transmembrane region" description="Helical" evidence="6">
    <location>
        <begin position="185"/>
        <end position="207"/>
    </location>
</feature>
<evidence type="ECO:0000256" key="4">
    <source>
        <dbReference type="ARBA" id="ARBA00022989"/>
    </source>
</evidence>
<dbReference type="InterPro" id="IPR050833">
    <property type="entry name" value="Poly_Biosynth_Transport"/>
</dbReference>
<proteinExistence type="predicted"/>
<dbReference type="PANTHER" id="PTHR30250:SF31">
    <property type="entry name" value="INNER MEMBRANE PROTEIN YGHQ"/>
    <property type="match status" value="1"/>
</dbReference>
<dbReference type="PANTHER" id="PTHR30250">
    <property type="entry name" value="PST FAMILY PREDICTED COLANIC ACID TRANSPORTER"/>
    <property type="match status" value="1"/>
</dbReference>
<dbReference type="GO" id="GO:0005886">
    <property type="term" value="C:plasma membrane"/>
    <property type="evidence" value="ECO:0007669"/>
    <property type="project" value="UniProtKB-SubCell"/>
</dbReference>
<evidence type="ECO:0000256" key="3">
    <source>
        <dbReference type="ARBA" id="ARBA00022692"/>
    </source>
</evidence>
<reference evidence="7" key="2">
    <citation type="submission" date="2023-01" db="EMBL/GenBank/DDBJ databases">
        <authorList>
            <person name="Sun Q."/>
            <person name="Evtushenko L."/>
        </authorList>
    </citation>
    <scope>NUCLEOTIDE SEQUENCE</scope>
    <source>
        <strain evidence="7">VKM Ac-1940</strain>
    </source>
</reference>
<keyword evidence="3 6" id="KW-0812">Transmembrane</keyword>
<feature type="transmembrane region" description="Helical" evidence="6">
    <location>
        <begin position="219"/>
        <end position="236"/>
    </location>
</feature>
<protein>
    <recommendedName>
        <fullName evidence="9">Polysaccharide biosynthesis protein C-terminal domain-containing protein</fullName>
    </recommendedName>
</protein>
<feature type="transmembrane region" description="Helical" evidence="6">
    <location>
        <begin position="248"/>
        <end position="269"/>
    </location>
</feature>
<feature type="transmembrane region" description="Helical" evidence="6">
    <location>
        <begin position="52"/>
        <end position="75"/>
    </location>
</feature>
<gene>
    <name evidence="7" type="ORF">GCM10017591_03900</name>
</gene>
<dbReference type="AlphaFoldDB" id="A0A9W6HKZ2"/>
<evidence type="ECO:0000256" key="5">
    <source>
        <dbReference type="ARBA" id="ARBA00023136"/>
    </source>
</evidence>